<dbReference type="SUPFAM" id="SSF141868">
    <property type="entry name" value="EAL domain-like"/>
    <property type="match status" value="1"/>
</dbReference>
<accession>A0ABV7GJ74</accession>
<proteinExistence type="predicted"/>
<name>A0ABV7GJ74_9GAMM</name>
<comment type="caution">
    <text evidence="2">The sequence shown here is derived from an EMBL/GenBank/DDBJ whole genome shotgun (WGS) entry which is preliminary data.</text>
</comment>
<dbReference type="InterPro" id="IPR035919">
    <property type="entry name" value="EAL_sf"/>
</dbReference>
<dbReference type="Pfam" id="PF00563">
    <property type="entry name" value="EAL"/>
    <property type="match status" value="1"/>
</dbReference>
<dbReference type="RefSeq" id="WP_248934173.1">
    <property type="nucleotide sequence ID" value="NZ_JAKILF010000001.1"/>
</dbReference>
<dbReference type="Proteomes" id="UP001595621">
    <property type="component" value="Unassembled WGS sequence"/>
</dbReference>
<dbReference type="Gene3D" id="3.20.20.450">
    <property type="entry name" value="EAL domain"/>
    <property type="match status" value="1"/>
</dbReference>
<sequence length="468" mass="52707">MVLQFAAPQLSQFKFNQLQQSKADEIIERVQHNNERLLEIMQCLENRLHFTCDQHDKQLLQEAFLNSHVPRVIGVKTPKGGICTSMGRSFIPEFKDLESYYNSSGDEVLVGKFNKETIVYTPTSKGDIFVLLNSRGSPFVANRPCDGCFLFEIHLDNHGELTVVGEPELKKELLATELRYNFSKMQMHLHIWAGNNLHAYTTSWAYTVTLVAGVILSLLSLTSILLWQHYHSSPETLLKQAIANREFKPAFQKVVNAVNGQTVGYEALLRWHHRGKVIPPTAFIEVAEKSGLIMPITGQLLENVLKEMANLPKGQWVTINIVAAHLETDSLVNTLAAMGWPMPRQLMFELTERQQIQDVPAAKLNMELLLSHGYSVKIDDFGTGFGGMASLQQLNIDAIKIDKMFVDTIGTDDLKAGVLESLIRFGHDYHLEMIAEGVETQEQADFLIAHGVYMHQGYLYGKPQTTPN</sequence>
<dbReference type="InterPro" id="IPR050706">
    <property type="entry name" value="Cyclic-di-GMP_PDE-like"/>
</dbReference>
<keyword evidence="3" id="KW-1185">Reference proteome</keyword>
<protein>
    <submittedName>
        <fullName evidence="2">EAL domain-containing protein</fullName>
    </submittedName>
</protein>
<evidence type="ECO:0000259" key="1">
    <source>
        <dbReference type="PROSITE" id="PS50883"/>
    </source>
</evidence>
<feature type="domain" description="EAL" evidence="1">
    <location>
        <begin position="231"/>
        <end position="468"/>
    </location>
</feature>
<dbReference type="CDD" id="cd01948">
    <property type="entry name" value="EAL"/>
    <property type="match status" value="1"/>
</dbReference>
<organism evidence="2 3">
    <name type="scientific">Shewanella submarina</name>
    <dbReference type="NCBI Taxonomy" id="2016376"/>
    <lineage>
        <taxon>Bacteria</taxon>
        <taxon>Pseudomonadati</taxon>
        <taxon>Pseudomonadota</taxon>
        <taxon>Gammaproteobacteria</taxon>
        <taxon>Alteromonadales</taxon>
        <taxon>Shewanellaceae</taxon>
        <taxon>Shewanella</taxon>
    </lineage>
</organism>
<dbReference type="SMART" id="SM00052">
    <property type="entry name" value="EAL"/>
    <property type="match status" value="1"/>
</dbReference>
<dbReference type="EMBL" id="JBHRTD010000018">
    <property type="protein sequence ID" value="MFC3140255.1"/>
    <property type="molecule type" value="Genomic_DNA"/>
</dbReference>
<dbReference type="InterPro" id="IPR001633">
    <property type="entry name" value="EAL_dom"/>
</dbReference>
<evidence type="ECO:0000313" key="3">
    <source>
        <dbReference type="Proteomes" id="UP001595621"/>
    </source>
</evidence>
<dbReference type="PANTHER" id="PTHR33121">
    <property type="entry name" value="CYCLIC DI-GMP PHOSPHODIESTERASE PDEF"/>
    <property type="match status" value="1"/>
</dbReference>
<evidence type="ECO:0000313" key="2">
    <source>
        <dbReference type="EMBL" id="MFC3140255.1"/>
    </source>
</evidence>
<reference evidence="3" key="1">
    <citation type="journal article" date="2019" name="Int. J. Syst. Evol. Microbiol.">
        <title>The Global Catalogue of Microorganisms (GCM) 10K type strain sequencing project: providing services to taxonomists for standard genome sequencing and annotation.</title>
        <authorList>
            <consortium name="The Broad Institute Genomics Platform"/>
            <consortium name="The Broad Institute Genome Sequencing Center for Infectious Disease"/>
            <person name="Wu L."/>
            <person name="Ma J."/>
        </authorList>
    </citation>
    <scope>NUCLEOTIDE SEQUENCE [LARGE SCALE GENOMIC DNA]</scope>
    <source>
        <strain evidence="3">KCTC 52277</strain>
    </source>
</reference>
<dbReference type="PANTHER" id="PTHR33121:SF56">
    <property type="entry name" value="SIGNALLING PROTEIN WITH EAL AND C2 DOMAINS"/>
    <property type="match status" value="1"/>
</dbReference>
<dbReference type="PROSITE" id="PS50883">
    <property type="entry name" value="EAL"/>
    <property type="match status" value="1"/>
</dbReference>
<gene>
    <name evidence="2" type="ORF">ACFOE0_19010</name>
</gene>